<evidence type="ECO:0000313" key="2">
    <source>
        <dbReference type="Proteomes" id="UP001209854"/>
    </source>
</evidence>
<dbReference type="RefSeq" id="WP_262565853.1">
    <property type="nucleotide sequence ID" value="NZ_JAPFCC010000001.1"/>
</dbReference>
<sequence length="93" mass="10825">MKLIELKEAKLRFSLGEIRGGAKVEYYPTQKGFCLRLLDSANTHTPYTVRSQRDRRMPKHYSTLEAVTNELKNIGIETFTVDLTKKPEPRIER</sequence>
<keyword evidence="2" id="KW-1185">Reference proteome</keyword>
<protein>
    <submittedName>
        <fullName evidence="1">Uncharacterized protein</fullName>
    </submittedName>
</protein>
<reference evidence="1 2" key="1">
    <citation type="submission" date="2022-10" db="EMBL/GenBank/DDBJ databases">
        <title>High-quality genome sequences of two octocoral-associated bacteria, Endozoicomonas euniceicola EF212 and Endozoicomonas gorgoniicola PS125.</title>
        <authorList>
            <person name="Chiou Y.-J."/>
            <person name="Chen Y.-H."/>
        </authorList>
    </citation>
    <scope>NUCLEOTIDE SEQUENCE [LARGE SCALE GENOMIC DNA]</scope>
    <source>
        <strain evidence="1 2">PS125</strain>
    </source>
</reference>
<accession>A0ABT3N3D9</accession>
<comment type="caution">
    <text evidence="1">The sequence shown here is derived from an EMBL/GenBank/DDBJ whole genome shotgun (WGS) entry which is preliminary data.</text>
</comment>
<dbReference type="Proteomes" id="UP001209854">
    <property type="component" value="Unassembled WGS sequence"/>
</dbReference>
<proteinExistence type="predicted"/>
<gene>
    <name evidence="1" type="ORF">NX722_26640</name>
</gene>
<name>A0ABT3N3D9_9GAMM</name>
<organism evidence="1 2">
    <name type="scientific">Endozoicomonas gorgoniicola</name>
    <dbReference type="NCBI Taxonomy" id="1234144"/>
    <lineage>
        <taxon>Bacteria</taxon>
        <taxon>Pseudomonadati</taxon>
        <taxon>Pseudomonadota</taxon>
        <taxon>Gammaproteobacteria</taxon>
        <taxon>Oceanospirillales</taxon>
        <taxon>Endozoicomonadaceae</taxon>
        <taxon>Endozoicomonas</taxon>
    </lineage>
</organism>
<evidence type="ECO:0000313" key="1">
    <source>
        <dbReference type="EMBL" id="MCW7556141.1"/>
    </source>
</evidence>
<dbReference type="EMBL" id="JAPFCC010000001">
    <property type="protein sequence ID" value="MCW7556141.1"/>
    <property type="molecule type" value="Genomic_DNA"/>
</dbReference>